<evidence type="ECO:0000313" key="15">
    <source>
        <dbReference type="Proteomes" id="UP000289220"/>
    </source>
</evidence>
<keyword evidence="2 10" id="KW-0813">Transport</keyword>
<evidence type="ECO:0000256" key="9">
    <source>
        <dbReference type="ARBA" id="ARBA00023237"/>
    </source>
</evidence>
<dbReference type="RefSeq" id="WP_154725241.1">
    <property type="nucleotide sequence ID" value="NZ_UXHF01000002.1"/>
</dbReference>
<dbReference type="Gene3D" id="3.55.50.30">
    <property type="match status" value="1"/>
</dbReference>
<evidence type="ECO:0000256" key="2">
    <source>
        <dbReference type="ARBA" id="ARBA00022448"/>
    </source>
</evidence>
<dbReference type="Proteomes" id="UP000289220">
    <property type="component" value="Unassembled WGS sequence"/>
</dbReference>
<sequence>MNRLSLLTATAIVACALSVSVTACAQETREFNIPAGGLGEALNAFASQSDQQIFFTADLVTDLSTGGLRGRHLPRGALDRLLAGTGLTWAETRPGVIYIRRGESTPRTAEAVAVEDVVVTGTLLKTSGELASPVLVLSRGDLDARGLGTVADTLAALPQNYAGAANPGASLALADQNGGNTSLATGVNLRGLGADATLVLVNGRRVAGSGSRGELADVSALPSAAVERVDVLLDGASALYGSDAVAGVVNIIMRRSFEGQESRLRLGAVRGSGEDIIASHLAGRTWSSGAAFISYEYQRTNSLNSLDRDYTRDADLRPFGGSDRRAVFSAPGNIVAFDAVSKAYVSRWAIRPGASGTATSPADLAANTANLTSQLLGVDLWPDVERHSLYGRVRQSLGDRLELSADVRFSRRSFGFDNGATVSILSVNRNNPFFVSPSGATSHTIAYSFFEDLGATRRKGVSRSVGVTGGATYDLGAGWTMDGYLAFAEERGGTTTYGRVNSLFLNEALGTAADNPATDYRASRDGYFNPFGGGGANNATVLAFIGSGYGGTVNRTRASSANFLASGSVLELPGGPLELAFGGQARSETFRTRSLTWASTVLPVSVVTPVRERDIAGLFAEARIPIVGEANARPGLRRLELSIAGRIERYDDFGTTSNPKIGLVWSPAAALTLRTSYGTSFRAPALTQLYDRSGVSVTTVPRADGANVLALYRSGGNPDLEPETAETWTLGFDYVRPAGLRFSVNAFETRFSNRISQPVAENVSGVLTNPSVAPFVTLVDPGNNAADLALVRTFTTLPTFTQGALYPDTAFGAILDARWVNATSVDVRGLDLTLAYPLEIGGDRLTFDVSGSYILDYDMQTTVAAPNLSVVGVVGYPVRLRSRAGLSWSHADLGADVHWNHVAAYEDGVGDTVEAWDTADLQLSWAPAGGAFAGLRLALTVLNLFDADPPFYNGAVGFGFDPGQANPLGRSVALQLIKRW</sequence>
<gene>
    <name evidence="14" type="primary">btuB_1</name>
    <name evidence="14" type="ORF">BREV_BREV_00148</name>
</gene>
<dbReference type="Pfam" id="PF07715">
    <property type="entry name" value="Plug"/>
    <property type="match status" value="1"/>
</dbReference>
<dbReference type="Pfam" id="PF00593">
    <property type="entry name" value="TonB_dep_Rec_b-barrel"/>
    <property type="match status" value="1"/>
</dbReference>
<dbReference type="InterPro" id="IPR037066">
    <property type="entry name" value="Plug_dom_sf"/>
</dbReference>
<evidence type="ECO:0000256" key="7">
    <source>
        <dbReference type="ARBA" id="ARBA00023077"/>
    </source>
</evidence>
<feature type="domain" description="Secretin/TonB short N-terminal" evidence="13">
    <location>
        <begin position="51"/>
        <end position="102"/>
    </location>
</feature>
<dbReference type="SMART" id="SM00965">
    <property type="entry name" value="STN"/>
    <property type="match status" value="1"/>
</dbReference>
<comment type="caution">
    <text evidence="14">The sequence shown here is derived from an EMBL/GenBank/DDBJ whole genome shotgun (WGS) entry which is preliminary data.</text>
</comment>
<evidence type="ECO:0000313" key="14">
    <source>
        <dbReference type="EMBL" id="VDC50072.1"/>
    </source>
</evidence>
<evidence type="ECO:0000256" key="8">
    <source>
        <dbReference type="ARBA" id="ARBA00023136"/>
    </source>
</evidence>
<dbReference type="GO" id="GO:0009279">
    <property type="term" value="C:cell outer membrane"/>
    <property type="evidence" value="ECO:0007669"/>
    <property type="project" value="UniProtKB-SubCell"/>
</dbReference>
<keyword evidence="4" id="KW-0410">Iron transport</keyword>
<dbReference type="Gene3D" id="2.40.170.20">
    <property type="entry name" value="TonB-dependent receptor, beta-barrel domain"/>
    <property type="match status" value="1"/>
</dbReference>
<evidence type="ECO:0000256" key="3">
    <source>
        <dbReference type="ARBA" id="ARBA00022452"/>
    </source>
</evidence>
<dbReference type="PANTHER" id="PTHR47234">
    <property type="match status" value="1"/>
</dbReference>
<dbReference type="PROSITE" id="PS51257">
    <property type="entry name" value="PROKAR_LIPOPROTEIN"/>
    <property type="match status" value="1"/>
</dbReference>
<keyword evidence="3 10" id="KW-1134">Transmembrane beta strand</keyword>
<keyword evidence="8 10" id="KW-0472">Membrane</keyword>
<dbReference type="EMBL" id="UXHF01000002">
    <property type="protein sequence ID" value="VDC50072.1"/>
    <property type="molecule type" value="Genomic_DNA"/>
</dbReference>
<dbReference type="InterPro" id="IPR000531">
    <property type="entry name" value="Beta-barrel_TonB"/>
</dbReference>
<evidence type="ECO:0000256" key="10">
    <source>
        <dbReference type="PROSITE-ProRule" id="PRU01360"/>
    </source>
</evidence>
<evidence type="ECO:0000256" key="1">
    <source>
        <dbReference type="ARBA" id="ARBA00004571"/>
    </source>
</evidence>
<name>A0A7Z9C5L2_9CAUL</name>
<keyword evidence="6" id="KW-0408">Iron</keyword>
<evidence type="ECO:0000256" key="12">
    <source>
        <dbReference type="SAM" id="SignalP"/>
    </source>
</evidence>
<feature type="signal peptide" evidence="12">
    <location>
        <begin position="1"/>
        <end position="25"/>
    </location>
</feature>
<dbReference type="InterPro" id="IPR039426">
    <property type="entry name" value="TonB-dep_rcpt-like"/>
</dbReference>
<accession>A0A7Z9C5L2</accession>
<organism evidence="14 15">
    <name type="scientific">Brevundimonas mediterranea</name>
    <dbReference type="NCBI Taxonomy" id="74329"/>
    <lineage>
        <taxon>Bacteria</taxon>
        <taxon>Pseudomonadati</taxon>
        <taxon>Pseudomonadota</taxon>
        <taxon>Alphaproteobacteria</taxon>
        <taxon>Caulobacterales</taxon>
        <taxon>Caulobacteraceae</taxon>
        <taxon>Brevundimonas</taxon>
    </lineage>
</organism>
<dbReference type="InterPro" id="IPR011662">
    <property type="entry name" value="Secretin/TonB_short_N"/>
</dbReference>
<dbReference type="SUPFAM" id="SSF56935">
    <property type="entry name" value="Porins"/>
    <property type="match status" value="1"/>
</dbReference>
<reference evidence="14 15" key="1">
    <citation type="submission" date="2018-11" db="EMBL/GenBank/DDBJ databases">
        <authorList>
            <person name="Peiro R."/>
            <person name="Begona"/>
            <person name="Cbmso G."/>
            <person name="Lopez M."/>
            <person name="Gonzalez S."/>
            <person name="Sacristan E."/>
            <person name="Castillo E."/>
        </authorList>
    </citation>
    <scope>NUCLEOTIDE SEQUENCE [LARGE SCALE GENOMIC DNA]</scope>
    <source>
        <strain evidence="14">Brev_genome</strain>
    </source>
</reference>
<dbReference type="Gene3D" id="2.170.130.10">
    <property type="entry name" value="TonB-dependent receptor, plug domain"/>
    <property type="match status" value="1"/>
</dbReference>
<comment type="subcellular location">
    <subcellularLocation>
        <location evidence="1 10">Cell outer membrane</location>
        <topology evidence="1 10">Multi-pass membrane protein</topology>
    </subcellularLocation>
</comment>
<evidence type="ECO:0000256" key="6">
    <source>
        <dbReference type="ARBA" id="ARBA00023004"/>
    </source>
</evidence>
<dbReference type="GO" id="GO:0006826">
    <property type="term" value="P:iron ion transport"/>
    <property type="evidence" value="ECO:0007669"/>
    <property type="project" value="UniProtKB-KW"/>
</dbReference>
<protein>
    <submittedName>
        <fullName evidence="14">Vitamin B12 transporter BtuB</fullName>
    </submittedName>
</protein>
<keyword evidence="15" id="KW-1185">Reference proteome</keyword>
<evidence type="ECO:0000256" key="11">
    <source>
        <dbReference type="RuleBase" id="RU003357"/>
    </source>
</evidence>
<keyword evidence="9 10" id="KW-0998">Cell outer membrane</keyword>
<evidence type="ECO:0000256" key="4">
    <source>
        <dbReference type="ARBA" id="ARBA00022496"/>
    </source>
</evidence>
<keyword evidence="7 11" id="KW-0798">TonB box</keyword>
<comment type="similarity">
    <text evidence="10 11">Belongs to the TonB-dependent receptor family.</text>
</comment>
<keyword evidence="5 10" id="KW-0812">Transmembrane</keyword>
<evidence type="ECO:0000256" key="5">
    <source>
        <dbReference type="ARBA" id="ARBA00022692"/>
    </source>
</evidence>
<dbReference type="InterPro" id="IPR012910">
    <property type="entry name" value="Plug_dom"/>
</dbReference>
<dbReference type="AlphaFoldDB" id="A0A7Z9C5L2"/>
<keyword evidence="4" id="KW-0406">Ion transport</keyword>
<feature type="chain" id="PRO_5030765028" evidence="12">
    <location>
        <begin position="26"/>
        <end position="980"/>
    </location>
</feature>
<dbReference type="InterPro" id="IPR036942">
    <property type="entry name" value="Beta-barrel_TonB_sf"/>
</dbReference>
<dbReference type="PROSITE" id="PS52016">
    <property type="entry name" value="TONB_DEPENDENT_REC_3"/>
    <property type="match status" value="1"/>
</dbReference>
<dbReference type="PANTHER" id="PTHR47234:SF2">
    <property type="entry name" value="TONB-DEPENDENT RECEPTOR"/>
    <property type="match status" value="1"/>
</dbReference>
<evidence type="ECO:0000259" key="13">
    <source>
        <dbReference type="SMART" id="SM00965"/>
    </source>
</evidence>
<proteinExistence type="inferred from homology"/>
<keyword evidence="12" id="KW-0732">Signal</keyword>